<dbReference type="GO" id="GO:0003678">
    <property type="term" value="F:DNA helicase activity"/>
    <property type="evidence" value="ECO:0007669"/>
    <property type="project" value="InterPro"/>
</dbReference>
<dbReference type="OrthoDB" id="9773982at2"/>
<dbReference type="InterPro" id="IPR035901">
    <property type="entry name" value="GIY-YIG_endonuc_sf"/>
</dbReference>
<accession>A0A410Q8Q3</accession>
<name>A0A410Q8Q3_9FIRM</name>
<evidence type="ECO:0000313" key="3">
    <source>
        <dbReference type="EMBL" id="QAT60326.1"/>
    </source>
</evidence>
<dbReference type="EMBL" id="CP035282">
    <property type="protein sequence ID" value="QAT60326.1"/>
    <property type="molecule type" value="Genomic_DNA"/>
</dbReference>
<dbReference type="Gene3D" id="3.40.1440.10">
    <property type="entry name" value="GIY-YIG endonuclease"/>
    <property type="match status" value="1"/>
</dbReference>
<feature type="domain" description="GIY-YIG" evidence="1">
    <location>
        <begin position="3"/>
        <end position="80"/>
    </location>
</feature>
<gene>
    <name evidence="3" type="ORF">EQM13_01420</name>
</gene>
<dbReference type="Proteomes" id="UP000287969">
    <property type="component" value="Chromosome"/>
</dbReference>
<dbReference type="InterPro" id="IPR007694">
    <property type="entry name" value="DNA_helicase_DnaB-like_C"/>
</dbReference>
<dbReference type="KEGG" id="spoa:EQM13_01420"/>
<evidence type="ECO:0000259" key="1">
    <source>
        <dbReference type="PROSITE" id="PS50164"/>
    </source>
</evidence>
<protein>
    <recommendedName>
        <fullName evidence="5">GIY-YIG domain-containing protein</fullName>
    </recommendedName>
</protein>
<dbReference type="GO" id="GO:0005829">
    <property type="term" value="C:cytosol"/>
    <property type="evidence" value="ECO:0007669"/>
    <property type="project" value="TreeGrafter"/>
</dbReference>
<evidence type="ECO:0008006" key="5">
    <source>
        <dbReference type="Google" id="ProtNLM"/>
    </source>
</evidence>
<feature type="domain" description="SF4 helicase" evidence="2">
    <location>
        <begin position="132"/>
        <end position="393"/>
    </location>
</feature>
<evidence type="ECO:0000259" key="2">
    <source>
        <dbReference type="PROSITE" id="PS51199"/>
    </source>
</evidence>
<dbReference type="SMART" id="SM00465">
    <property type="entry name" value="GIYc"/>
    <property type="match status" value="1"/>
</dbReference>
<proteinExistence type="predicted"/>
<dbReference type="PANTHER" id="PTHR30153">
    <property type="entry name" value="REPLICATIVE DNA HELICASE DNAB"/>
    <property type="match status" value="1"/>
</dbReference>
<evidence type="ECO:0000313" key="4">
    <source>
        <dbReference type="Proteomes" id="UP000287969"/>
    </source>
</evidence>
<organism evidence="3 4">
    <name type="scientific">Acidilutibacter cellobiosedens</name>
    <dbReference type="NCBI Taxonomy" id="2507161"/>
    <lineage>
        <taxon>Bacteria</taxon>
        <taxon>Bacillati</taxon>
        <taxon>Bacillota</taxon>
        <taxon>Tissierellia</taxon>
        <taxon>Tissierellales</taxon>
        <taxon>Acidilutibacteraceae</taxon>
        <taxon>Acidilutibacter</taxon>
    </lineage>
</organism>
<dbReference type="Pfam" id="PF01541">
    <property type="entry name" value="GIY-YIG"/>
    <property type="match status" value="1"/>
</dbReference>
<dbReference type="SUPFAM" id="SSF82771">
    <property type="entry name" value="GIY-YIG endonuclease"/>
    <property type="match status" value="1"/>
</dbReference>
<dbReference type="Pfam" id="PF03796">
    <property type="entry name" value="DnaB_C"/>
    <property type="match status" value="1"/>
</dbReference>
<dbReference type="AlphaFoldDB" id="A0A410Q8Q3"/>
<dbReference type="PROSITE" id="PS51199">
    <property type="entry name" value="SF4_HELICASE"/>
    <property type="match status" value="1"/>
</dbReference>
<dbReference type="GO" id="GO:0006260">
    <property type="term" value="P:DNA replication"/>
    <property type="evidence" value="ECO:0007669"/>
    <property type="project" value="InterPro"/>
</dbReference>
<dbReference type="RefSeq" id="WP_128751734.1">
    <property type="nucleotide sequence ID" value="NZ_CP035282.1"/>
</dbReference>
<dbReference type="GO" id="GO:0005524">
    <property type="term" value="F:ATP binding"/>
    <property type="evidence" value="ECO:0007669"/>
    <property type="project" value="InterPro"/>
</dbReference>
<keyword evidence="4" id="KW-1185">Reference proteome</keyword>
<reference evidence="4" key="1">
    <citation type="submission" date="2019-01" db="EMBL/GenBank/DDBJ databases">
        <title>Draft genomes of a novel of Sporanaerobacter strains.</title>
        <authorList>
            <person name="Ma S."/>
        </authorList>
    </citation>
    <scope>NUCLEOTIDE SEQUENCE [LARGE SCALE GENOMIC DNA]</scope>
    <source>
        <strain evidence="4">NJN-17</strain>
    </source>
</reference>
<dbReference type="SUPFAM" id="SSF52540">
    <property type="entry name" value="P-loop containing nucleoside triphosphate hydrolases"/>
    <property type="match status" value="1"/>
</dbReference>
<dbReference type="Gene3D" id="3.40.50.300">
    <property type="entry name" value="P-loop containing nucleotide triphosphate hydrolases"/>
    <property type="match status" value="1"/>
</dbReference>
<dbReference type="InterPro" id="IPR027417">
    <property type="entry name" value="P-loop_NTPase"/>
</dbReference>
<dbReference type="PANTHER" id="PTHR30153:SF2">
    <property type="entry name" value="REPLICATIVE DNA HELICASE"/>
    <property type="match status" value="1"/>
</dbReference>
<dbReference type="InterPro" id="IPR000305">
    <property type="entry name" value="GIY-YIG_endonuc"/>
</dbReference>
<dbReference type="PROSITE" id="PS50164">
    <property type="entry name" value="GIY_YIG"/>
    <property type="match status" value="1"/>
</dbReference>
<sequence length="395" mass="46018">MDDRFYIYKFLDEDGNILYIGRTNDISRRILKEHFTALGHLPFNCYKSIEKIQYAELKNESEQVAYEAILINKLKPQYNVQFKDDGCFDVELPEFQWLDFKLPHDHYLEYLKGRKDKTQDIQDFLSNHIENWDENDDTLKTGFIAFDELIPIGSTDLILLAGDTTIGKTAYALNICAFVASKLNKKVLYVNLKEDGEILTEKLIATKSKLPLDKIRRYQLLEHEFQAYYNAVNELSKSNIQFTNLDYENKTIDKIINVIKSSSYDLIIIDDLQSIINDKDIYIKDKTLEIMQKLKSLTTDLKTPLILISGIPSEKMRSRVDHRPCLSDLEYDSMRTFPDIIKLLYRDEVYEVDSEKKNILEVIVAKNLLCINCIVELVFLKESSAIVNIEKKKSL</sequence>